<dbReference type="Proteomes" id="UP000703269">
    <property type="component" value="Unassembled WGS sequence"/>
</dbReference>
<dbReference type="EMBL" id="BPQB01000042">
    <property type="protein sequence ID" value="GJE94708.1"/>
    <property type="molecule type" value="Genomic_DNA"/>
</dbReference>
<dbReference type="AlphaFoldDB" id="A0A9P3LH91"/>
<comment type="caution">
    <text evidence="3">The sequence shown here is derived from an EMBL/GenBank/DDBJ whole genome shotgun (WGS) entry which is preliminary data.</text>
</comment>
<keyword evidence="2" id="KW-0812">Transmembrane</keyword>
<name>A0A9P3LH91_9APHY</name>
<keyword evidence="2" id="KW-1133">Transmembrane helix</keyword>
<evidence type="ECO:0000256" key="1">
    <source>
        <dbReference type="SAM" id="MobiDB-lite"/>
    </source>
</evidence>
<feature type="transmembrane region" description="Helical" evidence="2">
    <location>
        <begin position="87"/>
        <end position="111"/>
    </location>
</feature>
<evidence type="ECO:0000256" key="2">
    <source>
        <dbReference type="SAM" id="Phobius"/>
    </source>
</evidence>
<evidence type="ECO:0000313" key="4">
    <source>
        <dbReference type="Proteomes" id="UP000703269"/>
    </source>
</evidence>
<feature type="compositionally biased region" description="Basic and acidic residues" evidence="1">
    <location>
        <begin position="1"/>
        <end position="12"/>
    </location>
</feature>
<organism evidence="3 4">
    <name type="scientific">Phanerochaete sordida</name>
    <dbReference type="NCBI Taxonomy" id="48140"/>
    <lineage>
        <taxon>Eukaryota</taxon>
        <taxon>Fungi</taxon>
        <taxon>Dikarya</taxon>
        <taxon>Basidiomycota</taxon>
        <taxon>Agaricomycotina</taxon>
        <taxon>Agaricomycetes</taxon>
        <taxon>Polyporales</taxon>
        <taxon>Phanerochaetaceae</taxon>
        <taxon>Phanerochaete</taxon>
    </lineage>
</organism>
<proteinExistence type="predicted"/>
<accession>A0A9P3LH91</accession>
<gene>
    <name evidence="3" type="ORF">PsYK624_108790</name>
</gene>
<sequence>MILPEDRPESPSKLDPPAPATAAEQQSAPPAYPGHEASGSAANYAIAQPALGSAANYGAVQPAPSETQRIVYVPVDIRRGPPAGKRFCRAFTIALLVYFLLAAITSSIAGLGRGHGWSRVVGIEYEDLNTAQPTAKDGVVLQCIKGPLAWPIEILPPGPVVKASAFHLDRLADALYVFSRGLFLSGNIVIVQDERIEDLDEVIVEVTPLHNTLHWLHAVSVCALMRSPQEMGIGIFAPTRWRSRSIPGIEFEIVVRIPKLPDNEVLQIARFETNAPHFTQHIGDLNGTVLFRELSLKSSNSHISSQSVNAIDAEVMTSNSRIDGHYEVSESLRLSTSNQIINVTATMVHRDPELKPGPVLKMKTSNARIDSSVNLISALPKMVFGQGGSFVVEANTSNARLALDFPSAPVDSRLSLYARTSNNNARVQLHPTYEGQFTVKTSKQAATLNDHPVTDPSGRNRTRRVTQYNNKWTYSHGMVLWDGMHMGNVHLETSNGRAELDL</sequence>
<protein>
    <submittedName>
        <fullName evidence="3">Uncharacterized protein</fullName>
    </submittedName>
</protein>
<keyword evidence="2" id="KW-0472">Membrane</keyword>
<keyword evidence="4" id="KW-1185">Reference proteome</keyword>
<feature type="region of interest" description="Disordered" evidence="1">
    <location>
        <begin position="1"/>
        <end position="38"/>
    </location>
</feature>
<dbReference type="OrthoDB" id="5570013at2759"/>
<evidence type="ECO:0000313" key="3">
    <source>
        <dbReference type="EMBL" id="GJE94708.1"/>
    </source>
</evidence>
<reference evidence="3 4" key="1">
    <citation type="submission" date="2021-08" db="EMBL/GenBank/DDBJ databases">
        <title>Draft Genome Sequence of Phanerochaete sordida strain YK-624.</title>
        <authorList>
            <person name="Mori T."/>
            <person name="Dohra H."/>
            <person name="Suzuki T."/>
            <person name="Kawagishi H."/>
            <person name="Hirai H."/>
        </authorList>
    </citation>
    <scope>NUCLEOTIDE SEQUENCE [LARGE SCALE GENOMIC DNA]</scope>
    <source>
        <strain evidence="3 4">YK-624</strain>
    </source>
</reference>